<evidence type="ECO:0000313" key="4">
    <source>
        <dbReference type="Proteomes" id="UP000807353"/>
    </source>
</evidence>
<organism evidence="3 4">
    <name type="scientific">Collybia nuda</name>
    <dbReference type="NCBI Taxonomy" id="64659"/>
    <lineage>
        <taxon>Eukaryota</taxon>
        <taxon>Fungi</taxon>
        <taxon>Dikarya</taxon>
        <taxon>Basidiomycota</taxon>
        <taxon>Agaricomycotina</taxon>
        <taxon>Agaricomycetes</taxon>
        <taxon>Agaricomycetidae</taxon>
        <taxon>Agaricales</taxon>
        <taxon>Tricholomatineae</taxon>
        <taxon>Clitocybaceae</taxon>
        <taxon>Collybia</taxon>
    </lineage>
</organism>
<comment type="caution">
    <text evidence="3">The sequence shown here is derived from an EMBL/GenBank/DDBJ whole genome shotgun (WGS) entry which is preliminary data.</text>
</comment>
<reference evidence="3" key="1">
    <citation type="submission" date="2020-11" db="EMBL/GenBank/DDBJ databases">
        <authorList>
            <consortium name="DOE Joint Genome Institute"/>
            <person name="Ahrendt S."/>
            <person name="Riley R."/>
            <person name="Andreopoulos W."/>
            <person name="Labutti K."/>
            <person name="Pangilinan J."/>
            <person name="Ruiz-Duenas F.J."/>
            <person name="Barrasa J.M."/>
            <person name="Sanchez-Garcia M."/>
            <person name="Camarero S."/>
            <person name="Miyauchi S."/>
            <person name="Serrano A."/>
            <person name="Linde D."/>
            <person name="Babiker R."/>
            <person name="Drula E."/>
            <person name="Ayuso-Fernandez I."/>
            <person name="Pacheco R."/>
            <person name="Padilla G."/>
            <person name="Ferreira P."/>
            <person name="Barriuso J."/>
            <person name="Kellner H."/>
            <person name="Castanera R."/>
            <person name="Alfaro M."/>
            <person name="Ramirez L."/>
            <person name="Pisabarro A.G."/>
            <person name="Kuo A."/>
            <person name="Tritt A."/>
            <person name="Lipzen A."/>
            <person name="He G."/>
            <person name="Yan M."/>
            <person name="Ng V."/>
            <person name="Cullen D."/>
            <person name="Martin F."/>
            <person name="Rosso M.-N."/>
            <person name="Henrissat B."/>
            <person name="Hibbett D."/>
            <person name="Martinez A.T."/>
            <person name="Grigoriev I.V."/>
        </authorList>
    </citation>
    <scope>NUCLEOTIDE SEQUENCE</scope>
    <source>
        <strain evidence="3">CBS 247.69</strain>
    </source>
</reference>
<feature type="region of interest" description="Disordered" evidence="1">
    <location>
        <begin position="1"/>
        <end position="80"/>
    </location>
</feature>
<feature type="compositionally biased region" description="Polar residues" evidence="1">
    <location>
        <begin position="458"/>
        <end position="467"/>
    </location>
</feature>
<feature type="region of interest" description="Disordered" evidence="1">
    <location>
        <begin position="498"/>
        <end position="607"/>
    </location>
</feature>
<feature type="transmembrane region" description="Helical" evidence="2">
    <location>
        <begin position="920"/>
        <end position="940"/>
    </location>
</feature>
<feature type="compositionally biased region" description="Basic and acidic residues" evidence="1">
    <location>
        <begin position="499"/>
        <end position="509"/>
    </location>
</feature>
<sequence>MENTTETFGVSTSHSESSRQSRIHFPIDPSRSRPLPPETPQRTSAPAFRSPPVRRSSPLNPQAINPSMHSRRRVRSVDTPGLVDAVRSRRMPVTSTVGPLRGLNTMTHRHPEIQVQKDAEGVGIFSDEYDLSHEDPRILQDVQRALKFKARREARLGQHQVTARNSEEPSLSSSLNNDSSTHAHFLVTSSPSPRKASVSSEIDFGPSVGVSYTHPVPASLDNGITLDWSGYAFYERSERKWHLSTVKRKGKEKLPQVTTVIDQQAKAHTDKLSGIKALSTPHTQRKAEITRDQLGRRYDLIYGALSTKSPPPNLAKVVQWYGTQDVVVRSSLEKAEPFTWLKHLNRRGSSTPERSLWHLSALIIEECLHAETLHDSMNKIDAIPEDFSLHNLSPSVSPPFMSIKSNLTPSRSSSDYSLEQALAKNLSFEGRISFEPLVETTQHSLDLESRRSFDSHHTATNSSSHIEFTSPHIVNRPHRDLVPHAPKNLLNDNNVIIHGDLHSDSDRNQNEPQNEQSEGYTNIPPEANVNPRPGGGFGIIVKVTTPTPGENSDGDPFQARIPHAQNLRDASSRMTRRRRVRTSLPSIDRSSKASESKRQQLEADERKTFETKTRLLAEMTTHNHRIRQLLNRISVGVREFDAAQSNAVASLSIPDNGLPRELLDAFSHDPAAVTGATRRFRGWRAVDDIYNRLVRQRDTFQAFLSRSGCNVSTTKSVLDDPITTLVHSVEALEVHNNKIVRRAKDVGETLLAVQDMHSNVKTHYKATLSHTSVVYPELSNIVALEESYKDQYQQIWELGMDTLTLLLDTVTPFWRTYGKPIGEDVRDFLIIPLYRNEFTGEPKRYLIHGFPTRSWRHWFGLGLFFLSSIAINILQARAAISSAIHYNLPMIPYESVRWTTLPFFWVSIFIQWWAVVVEFAVVMVQIGILLWWAGWSVKIFS</sequence>
<dbReference type="AlphaFoldDB" id="A0A9P5Y2B4"/>
<keyword evidence="2" id="KW-0812">Transmembrane</keyword>
<feature type="region of interest" description="Disordered" evidence="1">
    <location>
        <begin position="449"/>
        <end position="469"/>
    </location>
</feature>
<gene>
    <name evidence="3" type="ORF">BDZ94DRAFT_1266679</name>
</gene>
<keyword evidence="4" id="KW-1185">Reference proteome</keyword>
<keyword evidence="2" id="KW-1133">Transmembrane helix</keyword>
<feature type="compositionally biased region" description="Polar residues" evidence="1">
    <location>
        <begin position="57"/>
        <end position="68"/>
    </location>
</feature>
<feature type="compositionally biased region" description="Low complexity" evidence="1">
    <location>
        <begin position="189"/>
        <end position="199"/>
    </location>
</feature>
<evidence type="ECO:0000256" key="2">
    <source>
        <dbReference type="SAM" id="Phobius"/>
    </source>
</evidence>
<dbReference type="EMBL" id="MU150304">
    <property type="protein sequence ID" value="KAF9460106.1"/>
    <property type="molecule type" value="Genomic_DNA"/>
</dbReference>
<evidence type="ECO:0000256" key="1">
    <source>
        <dbReference type="SAM" id="MobiDB-lite"/>
    </source>
</evidence>
<protein>
    <submittedName>
        <fullName evidence="3">Uncharacterized protein</fullName>
    </submittedName>
</protein>
<dbReference type="OrthoDB" id="3190515at2759"/>
<evidence type="ECO:0000313" key="3">
    <source>
        <dbReference type="EMBL" id="KAF9460106.1"/>
    </source>
</evidence>
<feature type="region of interest" description="Disordered" evidence="1">
    <location>
        <begin position="156"/>
        <end position="199"/>
    </location>
</feature>
<proteinExistence type="predicted"/>
<feature type="transmembrane region" description="Helical" evidence="2">
    <location>
        <begin position="855"/>
        <end position="874"/>
    </location>
</feature>
<name>A0A9P5Y2B4_9AGAR</name>
<accession>A0A9P5Y2B4</accession>
<feature type="compositionally biased region" description="Basic and acidic residues" evidence="1">
    <location>
        <begin position="589"/>
        <end position="607"/>
    </location>
</feature>
<feature type="compositionally biased region" description="Polar residues" evidence="1">
    <location>
        <begin position="1"/>
        <end position="10"/>
    </location>
</feature>
<feature type="compositionally biased region" description="Low complexity" evidence="1">
    <location>
        <begin position="168"/>
        <end position="180"/>
    </location>
</feature>
<dbReference type="Proteomes" id="UP000807353">
    <property type="component" value="Unassembled WGS sequence"/>
</dbReference>
<keyword evidence="2" id="KW-0472">Membrane</keyword>
<feature type="compositionally biased region" description="Low complexity" evidence="1">
    <location>
        <begin position="11"/>
        <end position="20"/>
    </location>
</feature>
<feature type="compositionally biased region" description="Polar residues" evidence="1">
    <location>
        <begin position="510"/>
        <end position="520"/>
    </location>
</feature>